<dbReference type="EMBL" id="FN668639">
    <property type="protein sequence ID" value="CBK20760.2"/>
    <property type="molecule type" value="Genomic_DNA"/>
</dbReference>
<evidence type="ECO:0000313" key="2">
    <source>
        <dbReference type="EMBL" id="CBK20760.2"/>
    </source>
</evidence>
<dbReference type="PANTHER" id="PTHR13309">
    <property type="entry name" value="NUCLEAR FRAGILE X MENTAL RETARDATION PROTEIN INTERACTING PROTEIN 1"/>
    <property type="match status" value="1"/>
</dbReference>
<feature type="region of interest" description="Disordered" evidence="1">
    <location>
        <begin position="97"/>
        <end position="211"/>
    </location>
</feature>
<feature type="compositionally biased region" description="Low complexity" evidence="1">
    <location>
        <begin position="127"/>
        <end position="149"/>
    </location>
</feature>
<dbReference type="GO" id="GO:0003723">
    <property type="term" value="F:RNA binding"/>
    <property type="evidence" value="ECO:0007669"/>
    <property type="project" value="InterPro"/>
</dbReference>
<dbReference type="InParanoid" id="D8LWW5"/>
<dbReference type="GO" id="GO:0005634">
    <property type="term" value="C:nucleus"/>
    <property type="evidence" value="ECO:0007669"/>
    <property type="project" value="TreeGrafter"/>
</dbReference>
<dbReference type="AlphaFoldDB" id="D8LWW5"/>
<dbReference type="OrthoDB" id="411372at2759"/>
<proteinExistence type="predicted"/>
<dbReference type="RefSeq" id="XP_012894808.1">
    <property type="nucleotide sequence ID" value="XM_013039354.1"/>
</dbReference>
<name>D8LWW5_BLAHO</name>
<sequence>MPLSARPLSQESVAVQSVYPRGSKGGQMKGAKCRKLHSPSDRLVWLKQKMVEPEAPSLLTQLLGSEIFNENSCILQCFKYIVDEGLIPVPDSMKMEKKMKEEKSAANEEAKKKALEEEESSEESESQKSSSSGSSSDSSDSSSSDSSSDSDSDDRSSSESSSDSSDTSSSGSDSEDSNSVEANSKSELAESVSGKVNSMEDTQEAPLENPDQIFCVAFKMDNN</sequence>
<accession>D8LWW5</accession>
<protein>
    <submittedName>
        <fullName evidence="2">Uncharacterized protein</fullName>
    </submittedName>
</protein>
<feature type="compositionally biased region" description="Low complexity" evidence="1">
    <location>
        <begin position="158"/>
        <end position="172"/>
    </location>
</feature>
<organism evidence="2">
    <name type="scientific">Blastocystis hominis</name>
    <dbReference type="NCBI Taxonomy" id="12968"/>
    <lineage>
        <taxon>Eukaryota</taxon>
        <taxon>Sar</taxon>
        <taxon>Stramenopiles</taxon>
        <taxon>Bigyra</taxon>
        <taxon>Opalozoa</taxon>
        <taxon>Opalinata</taxon>
        <taxon>Blastocystidae</taxon>
        <taxon>Blastocystis</taxon>
    </lineage>
</organism>
<keyword evidence="3" id="KW-1185">Reference proteome</keyword>
<evidence type="ECO:0000313" key="3">
    <source>
        <dbReference type="Proteomes" id="UP000008312"/>
    </source>
</evidence>
<reference evidence="2" key="1">
    <citation type="submission" date="2010-02" db="EMBL/GenBank/DDBJ databases">
        <title>Sequencing and annotation of the Blastocystis hominis genome.</title>
        <authorList>
            <person name="Wincker P."/>
        </authorList>
    </citation>
    <scope>NUCLEOTIDE SEQUENCE</scope>
    <source>
        <strain evidence="2">Singapore isolate B</strain>
    </source>
</reference>
<gene>
    <name evidence="2" type="ORF">GSBLH_T00006992001</name>
</gene>
<feature type="compositionally biased region" description="Basic and acidic residues" evidence="1">
    <location>
        <begin position="97"/>
        <end position="115"/>
    </location>
</feature>
<dbReference type="InterPro" id="IPR039136">
    <property type="entry name" value="NUFIP1-like"/>
</dbReference>
<dbReference type="PANTHER" id="PTHR13309:SF0">
    <property type="entry name" value="FMR1-INTERACTING PROTEIN NUFIP1"/>
    <property type="match status" value="1"/>
</dbReference>
<dbReference type="GeneID" id="24923116"/>
<dbReference type="GO" id="GO:0000492">
    <property type="term" value="P:box C/D snoRNP assembly"/>
    <property type="evidence" value="ECO:0007669"/>
    <property type="project" value="TreeGrafter"/>
</dbReference>
<dbReference type="Proteomes" id="UP000008312">
    <property type="component" value="Unassembled WGS sequence"/>
</dbReference>
<evidence type="ECO:0000256" key="1">
    <source>
        <dbReference type="SAM" id="MobiDB-lite"/>
    </source>
</evidence>